<dbReference type="Proteomes" id="UP001156881">
    <property type="component" value="Unassembled WGS sequence"/>
</dbReference>
<dbReference type="EMBL" id="BSPG01000012">
    <property type="protein sequence ID" value="GLS44467.1"/>
    <property type="molecule type" value="Genomic_DNA"/>
</dbReference>
<organism evidence="1 2">
    <name type="scientific">Methylobacterium brachythecii</name>
    <dbReference type="NCBI Taxonomy" id="1176177"/>
    <lineage>
        <taxon>Bacteria</taxon>
        <taxon>Pseudomonadati</taxon>
        <taxon>Pseudomonadota</taxon>
        <taxon>Alphaproteobacteria</taxon>
        <taxon>Hyphomicrobiales</taxon>
        <taxon>Methylobacteriaceae</taxon>
        <taxon>Methylobacterium</taxon>
    </lineage>
</organism>
<reference evidence="2" key="1">
    <citation type="journal article" date="2019" name="Int. J. Syst. Evol. Microbiol.">
        <title>The Global Catalogue of Microorganisms (GCM) 10K type strain sequencing project: providing services to taxonomists for standard genome sequencing and annotation.</title>
        <authorList>
            <consortium name="The Broad Institute Genomics Platform"/>
            <consortium name="The Broad Institute Genome Sequencing Center for Infectious Disease"/>
            <person name="Wu L."/>
            <person name="Ma J."/>
        </authorList>
    </citation>
    <scope>NUCLEOTIDE SEQUENCE [LARGE SCALE GENOMIC DNA]</scope>
    <source>
        <strain evidence="2">NBRC 107710</strain>
    </source>
</reference>
<accession>A0ABQ6D323</accession>
<gene>
    <name evidence="1" type="ORF">GCM10007884_24550</name>
</gene>
<protein>
    <submittedName>
        <fullName evidence="1">Uncharacterized protein</fullName>
    </submittedName>
</protein>
<evidence type="ECO:0000313" key="2">
    <source>
        <dbReference type="Proteomes" id="UP001156881"/>
    </source>
</evidence>
<sequence>MAEKQDVTELVGELFREAREKLGPNASFRLRVLLDMALVELDREAATAPRPDKPAEPSVE</sequence>
<evidence type="ECO:0000313" key="1">
    <source>
        <dbReference type="EMBL" id="GLS44467.1"/>
    </source>
</evidence>
<proteinExistence type="predicted"/>
<keyword evidence="2" id="KW-1185">Reference proteome</keyword>
<name>A0ABQ6D323_9HYPH</name>
<comment type="caution">
    <text evidence="1">The sequence shown here is derived from an EMBL/GenBank/DDBJ whole genome shotgun (WGS) entry which is preliminary data.</text>
</comment>